<evidence type="ECO:0000313" key="3">
    <source>
        <dbReference type="Proteomes" id="UP001341840"/>
    </source>
</evidence>
<keyword evidence="3" id="KW-1185">Reference proteome</keyword>
<sequence>ALPDENCSHHHGAEMKCPASPPSAPLSSPPTTPTSAILGHTSNTARCSGLLSKHFIEPLPIPIRSPRTNHATPPRAPVVRHIIYQIAPYRCVSNSLDGLGRDLIRRSRVKCIIRSQKPPSRQKPPPQITRRWARILDLHDCECLLVS</sequence>
<evidence type="ECO:0000313" key="2">
    <source>
        <dbReference type="EMBL" id="MED6166862.1"/>
    </source>
</evidence>
<feature type="non-terminal residue" evidence="2">
    <location>
        <position position="1"/>
    </location>
</feature>
<dbReference type="EMBL" id="JASCZI010130081">
    <property type="protein sequence ID" value="MED6166862.1"/>
    <property type="molecule type" value="Genomic_DNA"/>
</dbReference>
<feature type="region of interest" description="Disordered" evidence="1">
    <location>
        <begin position="1"/>
        <end position="35"/>
    </location>
</feature>
<organism evidence="2 3">
    <name type="scientific">Stylosanthes scabra</name>
    <dbReference type="NCBI Taxonomy" id="79078"/>
    <lineage>
        <taxon>Eukaryota</taxon>
        <taxon>Viridiplantae</taxon>
        <taxon>Streptophyta</taxon>
        <taxon>Embryophyta</taxon>
        <taxon>Tracheophyta</taxon>
        <taxon>Spermatophyta</taxon>
        <taxon>Magnoliopsida</taxon>
        <taxon>eudicotyledons</taxon>
        <taxon>Gunneridae</taxon>
        <taxon>Pentapetalae</taxon>
        <taxon>rosids</taxon>
        <taxon>fabids</taxon>
        <taxon>Fabales</taxon>
        <taxon>Fabaceae</taxon>
        <taxon>Papilionoideae</taxon>
        <taxon>50 kb inversion clade</taxon>
        <taxon>dalbergioids sensu lato</taxon>
        <taxon>Dalbergieae</taxon>
        <taxon>Pterocarpus clade</taxon>
        <taxon>Stylosanthes</taxon>
    </lineage>
</organism>
<feature type="compositionally biased region" description="Basic and acidic residues" evidence="1">
    <location>
        <begin position="1"/>
        <end position="14"/>
    </location>
</feature>
<dbReference type="Proteomes" id="UP001341840">
    <property type="component" value="Unassembled WGS sequence"/>
</dbReference>
<proteinExistence type="predicted"/>
<gene>
    <name evidence="2" type="ORF">PIB30_113480</name>
</gene>
<protein>
    <submittedName>
        <fullName evidence="2">Uncharacterized protein</fullName>
    </submittedName>
</protein>
<comment type="caution">
    <text evidence="2">The sequence shown here is derived from an EMBL/GenBank/DDBJ whole genome shotgun (WGS) entry which is preliminary data.</text>
</comment>
<evidence type="ECO:0000256" key="1">
    <source>
        <dbReference type="SAM" id="MobiDB-lite"/>
    </source>
</evidence>
<name>A0ABU6V021_9FABA</name>
<accession>A0ABU6V021</accession>
<reference evidence="2 3" key="1">
    <citation type="journal article" date="2023" name="Plants (Basel)">
        <title>Bridging the Gap: Combining Genomics and Transcriptomics Approaches to Understand Stylosanthes scabra, an Orphan Legume from the Brazilian Caatinga.</title>
        <authorList>
            <person name="Ferreira-Neto J.R.C."/>
            <person name="da Silva M.D."/>
            <person name="Binneck E."/>
            <person name="de Melo N.F."/>
            <person name="da Silva R.H."/>
            <person name="de Melo A.L.T.M."/>
            <person name="Pandolfi V."/>
            <person name="Bustamante F.O."/>
            <person name="Brasileiro-Vidal A.C."/>
            <person name="Benko-Iseppon A.M."/>
        </authorList>
    </citation>
    <scope>NUCLEOTIDE SEQUENCE [LARGE SCALE GENOMIC DNA]</scope>
    <source>
        <tissue evidence="2">Leaves</tissue>
    </source>
</reference>
<feature type="compositionally biased region" description="Pro residues" evidence="1">
    <location>
        <begin position="19"/>
        <end position="32"/>
    </location>
</feature>